<dbReference type="Proteomes" id="UP000540989">
    <property type="component" value="Unassembled WGS sequence"/>
</dbReference>
<evidence type="ECO:0000313" key="2">
    <source>
        <dbReference type="Proteomes" id="UP000540989"/>
    </source>
</evidence>
<dbReference type="EMBL" id="JACHIP010000004">
    <property type="protein sequence ID" value="MBB5058417.1"/>
    <property type="molecule type" value="Genomic_DNA"/>
</dbReference>
<accession>A0A7W7ZEP7</accession>
<evidence type="ECO:0000313" key="1">
    <source>
        <dbReference type="EMBL" id="MBB5058417.1"/>
    </source>
</evidence>
<dbReference type="AlphaFoldDB" id="A0A7W7ZEP7"/>
<name>A0A7W7ZEP7_9BACT</name>
<organism evidence="1 2">
    <name type="scientific">Granulicella aggregans</name>
    <dbReference type="NCBI Taxonomy" id="474949"/>
    <lineage>
        <taxon>Bacteria</taxon>
        <taxon>Pseudomonadati</taxon>
        <taxon>Acidobacteriota</taxon>
        <taxon>Terriglobia</taxon>
        <taxon>Terriglobales</taxon>
        <taxon>Acidobacteriaceae</taxon>
        <taxon>Granulicella</taxon>
    </lineage>
</organism>
<proteinExistence type="predicted"/>
<dbReference type="RefSeq" id="WP_184218048.1">
    <property type="nucleotide sequence ID" value="NZ_JACHIP010000004.1"/>
</dbReference>
<gene>
    <name evidence="1" type="ORF">HDF16_003131</name>
</gene>
<protein>
    <submittedName>
        <fullName evidence="1">Uncharacterized protein</fullName>
    </submittedName>
</protein>
<sequence length="406" mass="43940">MLPTQLKPADFAAYPPRARAFATEHLTILQQVPLSLLPSLLNEVIGFDWKLPAERAQIDRQVQWLGAMSPAQLADRTKEFAGLRLSADLEAIDWVNVPSSFLEQLTAWLWSTQQMDAFHAAADSYTAKLAEAAPTPAPAMPRLAIVIVGKGVEQTSFRPFSKLRAHGTYFTKIKPDGGVDAILAHASARAQKNPEKAAFAHWYVDGGTAEPTNGLTQISYDALAPARSALLGRTQQTISSGTSGPEALRSLLAQMKPQDVGLATGSDREVLNHFQLSLLTQGSGTQIFSTTFVQWAGRECLRRAQPSTLVLRYAPRQEQQPMNAMLSGAPIEGGGPKSDPEGSLIDADMGAYYTWLNLQRLPGSDQSRFLAWFEGHSQAIAIGPDLPRGTVSDSSLNLAGVLRLLA</sequence>
<comment type="caution">
    <text evidence="1">The sequence shown here is derived from an EMBL/GenBank/DDBJ whole genome shotgun (WGS) entry which is preliminary data.</text>
</comment>
<keyword evidence="2" id="KW-1185">Reference proteome</keyword>
<reference evidence="1 2" key="1">
    <citation type="submission" date="2020-08" db="EMBL/GenBank/DDBJ databases">
        <title>Genomic Encyclopedia of Type Strains, Phase IV (KMG-V): Genome sequencing to study the core and pangenomes of soil and plant-associated prokaryotes.</title>
        <authorList>
            <person name="Whitman W."/>
        </authorList>
    </citation>
    <scope>NUCLEOTIDE SEQUENCE [LARGE SCALE GENOMIC DNA]</scope>
    <source>
        <strain evidence="1 2">M8UP14</strain>
    </source>
</reference>